<name>A0A5B0EDM2_9MICC</name>
<dbReference type="GO" id="GO:0016747">
    <property type="term" value="F:acyltransferase activity, transferring groups other than amino-acyl groups"/>
    <property type="evidence" value="ECO:0007669"/>
    <property type="project" value="InterPro"/>
</dbReference>
<dbReference type="AlphaFoldDB" id="A0A5B0EDM2"/>
<reference evidence="2 3" key="1">
    <citation type="submission" date="2019-07" db="EMBL/GenBank/DDBJ databases">
        <title>Analysis of the biochemical properties, biological activity and biotechnological potential of siderophores and biosurfactants produced by Antarctic psychrotolerant bacteria.</title>
        <authorList>
            <person name="Styczynski M."/>
            <person name="Krucon T."/>
            <person name="Decewicz P."/>
            <person name="Dziewit L."/>
        </authorList>
    </citation>
    <scope>NUCLEOTIDE SEQUENCE [LARGE SCALE GENOMIC DNA]</scope>
    <source>
        <strain evidence="2 3">ANT_H27</strain>
    </source>
</reference>
<evidence type="ECO:0000259" key="1">
    <source>
        <dbReference type="PROSITE" id="PS51186"/>
    </source>
</evidence>
<evidence type="ECO:0000313" key="2">
    <source>
        <dbReference type="EMBL" id="KAA0977147.1"/>
    </source>
</evidence>
<evidence type="ECO:0000313" key="3">
    <source>
        <dbReference type="Proteomes" id="UP000323856"/>
    </source>
</evidence>
<feature type="domain" description="N-acetyltransferase" evidence="1">
    <location>
        <begin position="1"/>
        <end position="125"/>
    </location>
</feature>
<proteinExistence type="predicted"/>
<dbReference type="SUPFAM" id="SSF55729">
    <property type="entry name" value="Acyl-CoA N-acyltransferases (Nat)"/>
    <property type="match status" value="1"/>
</dbReference>
<keyword evidence="2" id="KW-0808">Transferase</keyword>
<protein>
    <submittedName>
        <fullName evidence="2">GNAT family N-acetyltransferase</fullName>
    </submittedName>
</protein>
<sequence length="125" mass="14531">MLPCHNSSMDDIIIRWVGETPTDAWGQLAAFTKDGSIVGQATYKRWEHKPEFTYLSGFFVDNEYRKHGLATDMMHKIFERLGRNRPYMVTLSGNLDRHFMQAIAAENDAPKLFELLEDRSYKPMN</sequence>
<dbReference type="InterPro" id="IPR000182">
    <property type="entry name" value="GNAT_dom"/>
</dbReference>
<dbReference type="Proteomes" id="UP000323856">
    <property type="component" value="Unassembled WGS sequence"/>
</dbReference>
<dbReference type="InterPro" id="IPR016181">
    <property type="entry name" value="Acyl_CoA_acyltransferase"/>
</dbReference>
<dbReference type="Pfam" id="PF00583">
    <property type="entry name" value="Acetyltransf_1"/>
    <property type="match status" value="1"/>
</dbReference>
<dbReference type="CDD" id="cd04301">
    <property type="entry name" value="NAT_SF"/>
    <property type="match status" value="1"/>
</dbReference>
<dbReference type="Gene3D" id="3.40.630.30">
    <property type="match status" value="1"/>
</dbReference>
<organism evidence="2 3">
    <name type="scientific">Paeniglutamicibacter gangotriensis</name>
    <dbReference type="NCBI Taxonomy" id="254787"/>
    <lineage>
        <taxon>Bacteria</taxon>
        <taxon>Bacillati</taxon>
        <taxon>Actinomycetota</taxon>
        <taxon>Actinomycetes</taxon>
        <taxon>Micrococcales</taxon>
        <taxon>Micrococcaceae</taxon>
        <taxon>Paeniglutamicibacter</taxon>
    </lineage>
</organism>
<dbReference type="OrthoDB" id="9798006at2"/>
<gene>
    <name evidence="2" type="ORF">FQ154_09620</name>
</gene>
<comment type="caution">
    <text evidence="2">The sequence shown here is derived from an EMBL/GenBank/DDBJ whole genome shotgun (WGS) entry which is preliminary data.</text>
</comment>
<dbReference type="EMBL" id="VOBL01000008">
    <property type="protein sequence ID" value="KAA0977147.1"/>
    <property type="molecule type" value="Genomic_DNA"/>
</dbReference>
<dbReference type="PROSITE" id="PS51186">
    <property type="entry name" value="GNAT"/>
    <property type="match status" value="1"/>
</dbReference>
<accession>A0A5B0EDM2</accession>